<sequence>MYIQFNQDNISALLPEKRPATVFTNPDLFIVFDKAVRFVLWQEIIDKLPAHWLADKDLWDSDFDFGSAPDDEDGEDTENESEFDDYKTLELLQFPTLAGLDVDVDVGVGVGIEAEEKHAFVYDTNHALYISEDFIKDLKSAGCINIWYNTTAPFGRY</sequence>
<protein>
    <submittedName>
        <fullName evidence="1">Uncharacterized protein</fullName>
    </submittedName>
</protein>
<evidence type="ECO:0000313" key="1">
    <source>
        <dbReference type="EMBL" id="MBL4912937.1"/>
    </source>
</evidence>
<accession>A0ABS1SWQ7</accession>
<gene>
    <name evidence="1" type="ORF">JMA39_07265</name>
</gene>
<comment type="caution">
    <text evidence="1">The sequence shown here is derived from an EMBL/GenBank/DDBJ whole genome shotgun (WGS) entry which is preliminary data.</text>
</comment>
<proteinExistence type="predicted"/>
<name>A0ABS1SWQ7_9GAMM</name>
<keyword evidence="2" id="KW-1185">Reference proteome</keyword>
<evidence type="ECO:0000313" key="2">
    <source>
        <dbReference type="Proteomes" id="UP000604898"/>
    </source>
</evidence>
<dbReference type="Proteomes" id="UP000604898">
    <property type="component" value="Unassembled WGS sequence"/>
</dbReference>
<reference evidence="1 2" key="1">
    <citation type="submission" date="2021-01" db="EMBL/GenBank/DDBJ databases">
        <title>Genome sequence of Shewanella schlegeliana JCM 11561.</title>
        <authorList>
            <person name="Zhang H."/>
            <person name="Li C."/>
        </authorList>
    </citation>
    <scope>NUCLEOTIDE SEQUENCE [LARGE SCALE GENOMIC DNA]</scope>
    <source>
        <strain evidence="1 2">JCM 11561</strain>
    </source>
</reference>
<organism evidence="1 2">
    <name type="scientific">Shewanella schlegeliana</name>
    <dbReference type="NCBI Taxonomy" id="190308"/>
    <lineage>
        <taxon>Bacteria</taxon>
        <taxon>Pseudomonadati</taxon>
        <taxon>Pseudomonadota</taxon>
        <taxon>Gammaproteobacteria</taxon>
        <taxon>Alteromonadales</taxon>
        <taxon>Shewanellaceae</taxon>
        <taxon>Shewanella</taxon>
    </lineage>
</organism>
<dbReference type="RefSeq" id="WP_202721159.1">
    <property type="nucleotide sequence ID" value="NZ_BPEX01000002.1"/>
</dbReference>
<dbReference type="EMBL" id="JAESVD010000003">
    <property type="protein sequence ID" value="MBL4912937.1"/>
    <property type="molecule type" value="Genomic_DNA"/>
</dbReference>